<comment type="caution">
    <text evidence="2">The sequence shown here is derived from an EMBL/GenBank/DDBJ whole genome shotgun (WGS) entry which is preliminary data.</text>
</comment>
<keyword evidence="1" id="KW-0472">Membrane</keyword>
<evidence type="ECO:0000313" key="3">
    <source>
        <dbReference type="Proteomes" id="UP000034934"/>
    </source>
</evidence>
<gene>
    <name evidence="2" type="ORF">UR19_C0006G0022</name>
</gene>
<feature type="transmembrane region" description="Helical" evidence="1">
    <location>
        <begin position="81"/>
        <end position="100"/>
    </location>
</feature>
<name>A0A0F9YE15_9BACT</name>
<protein>
    <submittedName>
        <fullName evidence="2">NADH dehydrogenase subunit 5</fullName>
    </submittedName>
</protein>
<dbReference type="Proteomes" id="UP000034934">
    <property type="component" value="Unassembled WGS sequence"/>
</dbReference>
<dbReference type="EMBL" id="LBOG01000006">
    <property type="protein sequence ID" value="KKP29959.1"/>
    <property type="molecule type" value="Genomic_DNA"/>
</dbReference>
<sequence>MRTYLKTIKYLQKIFLFISIITMMVLPIMIVFYPYFVSNTVVSKLYFISHVFLFFVMMIRPLADIFINVKWIRPLVILRKGAGVLSASIIISFILAKLIIDPVAYFTSIGTLKYWSMVNYVVLAHIADLSAIILIVTSNNFSKRILGDWWKKVQKLSYVYFYGSVLYVYLSYKDIDLLIMLLITTALIFVASIKNEKRLIKNKENVI</sequence>
<accession>A0A0F9YE15</accession>
<evidence type="ECO:0000256" key="1">
    <source>
        <dbReference type="SAM" id="Phobius"/>
    </source>
</evidence>
<evidence type="ECO:0000313" key="2">
    <source>
        <dbReference type="EMBL" id="KKP29959.1"/>
    </source>
</evidence>
<feature type="transmembrane region" description="Helical" evidence="1">
    <location>
        <begin position="14"/>
        <end position="35"/>
    </location>
</feature>
<feature type="transmembrane region" description="Helical" evidence="1">
    <location>
        <begin position="153"/>
        <end position="169"/>
    </location>
</feature>
<feature type="transmembrane region" description="Helical" evidence="1">
    <location>
        <begin position="47"/>
        <end position="69"/>
    </location>
</feature>
<reference evidence="2 3" key="1">
    <citation type="journal article" date="2015" name="Nature">
        <title>rRNA introns, odd ribosomes, and small enigmatic genomes across a large radiation of phyla.</title>
        <authorList>
            <person name="Brown C.T."/>
            <person name="Hug L.A."/>
            <person name="Thomas B.C."/>
            <person name="Sharon I."/>
            <person name="Castelle C.J."/>
            <person name="Singh A."/>
            <person name="Wilkins M.J."/>
            <person name="Williams K.H."/>
            <person name="Banfield J.F."/>
        </authorList>
    </citation>
    <scope>NUCLEOTIDE SEQUENCE [LARGE SCALE GENOMIC DNA]</scope>
</reference>
<dbReference type="AlphaFoldDB" id="A0A0F9YE15"/>
<proteinExistence type="predicted"/>
<keyword evidence="1" id="KW-0812">Transmembrane</keyword>
<organism evidence="2 3">
    <name type="scientific">Candidatus Nomurabacteria bacterium GW2011_GWF1_31_48</name>
    <dbReference type="NCBI Taxonomy" id="1618767"/>
    <lineage>
        <taxon>Bacteria</taxon>
        <taxon>Candidatus Nomuraibacteriota</taxon>
    </lineage>
</organism>
<keyword evidence="1" id="KW-1133">Transmembrane helix</keyword>
<feature type="transmembrane region" description="Helical" evidence="1">
    <location>
        <begin position="175"/>
        <end position="193"/>
    </location>
</feature>
<feature type="transmembrane region" description="Helical" evidence="1">
    <location>
        <begin position="120"/>
        <end position="141"/>
    </location>
</feature>